<dbReference type="PANTHER" id="PTHR48267">
    <property type="entry name" value="CUPREDOXIN SUPERFAMILY PROTEIN"/>
    <property type="match status" value="1"/>
</dbReference>
<dbReference type="CDD" id="cd13866">
    <property type="entry name" value="CuRO_2_BOD"/>
    <property type="match status" value="1"/>
</dbReference>
<evidence type="ECO:0000259" key="7">
    <source>
        <dbReference type="Pfam" id="PF07732"/>
    </source>
</evidence>
<feature type="chain" id="PRO_5040207287" evidence="4">
    <location>
        <begin position="23"/>
        <end position="710"/>
    </location>
</feature>
<name>A0A9P6HWB4_9PEZI</name>
<dbReference type="GO" id="GO:0005507">
    <property type="term" value="F:copper ion binding"/>
    <property type="evidence" value="ECO:0007669"/>
    <property type="project" value="InterPro"/>
</dbReference>
<dbReference type="Proteomes" id="UP000781932">
    <property type="component" value="Unassembled WGS sequence"/>
</dbReference>
<dbReference type="PANTHER" id="PTHR48267:SF1">
    <property type="entry name" value="BILIRUBIN OXIDASE"/>
    <property type="match status" value="1"/>
</dbReference>
<feature type="compositionally biased region" description="Basic and acidic residues" evidence="3">
    <location>
        <begin position="636"/>
        <end position="653"/>
    </location>
</feature>
<dbReference type="InterPro" id="IPR045087">
    <property type="entry name" value="Cu-oxidase_fam"/>
</dbReference>
<sequence length="710" mass="79661">MVSLSVRQSLAILLTLASDTLAKDWLSPEYTWLYEFPLPIPPQKQEKFAENPIINPVTGKKMRYYEIEIKPLTQQVYPNLGNATLYGYDGVSPGPTFMMERGEEAVVRYTNHHPTRANSVHLHGSYSRTPWDGWAEDITQPGEYKDYYYPNSQAARTLWYHDHAIDHTAENAYFGQAGAYLLHDPAEDKLGLPSGYGIYDIPLILAAKQYNDDGSLFSPANETTSLYGDVIHVNGQPWPYLNVEPRKYRFRLLDAAISRTFKLYIEDSKGERGNFSVIASDAGLLTQPQNVQELYIAMAERYEIVIDFSQYKGQNVTMRNTRGFAADSDFLHTDKVMRFVVSDKSVDDKSKLPTDLRDVPFPKDKTGVDQHFRFERQGGDWRINGVTFADVNNRVLARPKRGTIEVWELENGSDGWSHPIHIHLIDFRVIKRVNGRGAVMPYEFNGLKDVVWLGPGETVTVEAHYAPWPGVYMFHCHNLIHEDHEMMAAFNVSVLEDLGYTEKQFVDPMEGEWQAKKENAAAYSYDSVKSRMQFMANYQPYNNIDEVESRLDAYWATKTQSPAAAATAASSTLVVSTKTASSTSSTITTSAATTKVADDKGGSGKKTTTSTFTTATSKAKGNGLRFRNVNVPIPKRTAEPRSSHKHSSSESKKHLAKRRSKKHGSEPSSNEGSAYRVAYQEADGDAIAAQHQARITKQLAGFNKKFSGSS</sequence>
<dbReference type="InterPro" id="IPR011706">
    <property type="entry name" value="Cu-oxidase_C"/>
</dbReference>
<feature type="region of interest" description="Disordered" evidence="3">
    <location>
        <begin position="577"/>
        <end position="677"/>
    </location>
</feature>
<evidence type="ECO:0000256" key="4">
    <source>
        <dbReference type="SAM" id="SignalP"/>
    </source>
</evidence>
<evidence type="ECO:0000259" key="5">
    <source>
        <dbReference type="Pfam" id="PF00394"/>
    </source>
</evidence>
<comment type="similarity">
    <text evidence="1">Belongs to the multicopper oxidase family.</text>
</comment>
<dbReference type="RefSeq" id="XP_038740653.1">
    <property type="nucleotide sequence ID" value="XM_038894075.1"/>
</dbReference>
<evidence type="ECO:0000313" key="9">
    <source>
        <dbReference type="Proteomes" id="UP000781932"/>
    </source>
</evidence>
<dbReference type="InterPro" id="IPR011707">
    <property type="entry name" value="Cu-oxidase-like_N"/>
</dbReference>
<dbReference type="OrthoDB" id="262547at2759"/>
<dbReference type="Pfam" id="PF00394">
    <property type="entry name" value="Cu-oxidase"/>
    <property type="match status" value="1"/>
</dbReference>
<dbReference type="CDD" id="cd13889">
    <property type="entry name" value="CuRO_3_BOD"/>
    <property type="match status" value="1"/>
</dbReference>
<keyword evidence="4" id="KW-0732">Signal</keyword>
<dbReference type="GeneID" id="62167149"/>
<organism evidence="8 9">
    <name type="scientific">Colletotrichum karsti</name>
    <dbReference type="NCBI Taxonomy" id="1095194"/>
    <lineage>
        <taxon>Eukaryota</taxon>
        <taxon>Fungi</taxon>
        <taxon>Dikarya</taxon>
        <taxon>Ascomycota</taxon>
        <taxon>Pezizomycotina</taxon>
        <taxon>Sordariomycetes</taxon>
        <taxon>Hypocreomycetidae</taxon>
        <taxon>Glomerellales</taxon>
        <taxon>Glomerellaceae</taxon>
        <taxon>Colletotrichum</taxon>
        <taxon>Colletotrichum boninense species complex</taxon>
    </lineage>
</organism>
<dbReference type="GO" id="GO:0016491">
    <property type="term" value="F:oxidoreductase activity"/>
    <property type="evidence" value="ECO:0007669"/>
    <property type="project" value="InterPro"/>
</dbReference>
<feature type="domain" description="Plastocyanin-like" evidence="7">
    <location>
        <begin position="75"/>
        <end position="186"/>
    </location>
</feature>
<reference evidence="8" key="1">
    <citation type="submission" date="2020-03" db="EMBL/GenBank/DDBJ databases">
        <authorList>
            <person name="He L."/>
        </authorList>
    </citation>
    <scope>NUCLEOTIDE SEQUENCE</scope>
    <source>
        <strain evidence="8">CkLH20</strain>
    </source>
</reference>
<dbReference type="EMBL" id="JAATWM020000047">
    <property type="protein sequence ID" value="KAF9871192.1"/>
    <property type="molecule type" value="Genomic_DNA"/>
</dbReference>
<dbReference type="AlphaFoldDB" id="A0A9P6HWB4"/>
<dbReference type="Pfam" id="PF07731">
    <property type="entry name" value="Cu-oxidase_2"/>
    <property type="match status" value="1"/>
</dbReference>
<accession>A0A9P6HWB4</accession>
<feature type="signal peptide" evidence="4">
    <location>
        <begin position="1"/>
        <end position="22"/>
    </location>
</feature>
<evidence type="ECO:0000256" key="3">
    <source>
        <dbReference type="SAM" id="MobiDB-lite"/>
    </source>
</evidence>
<evidence type="ECO:0000313" key="8">
    <source>
        <dbReference type="EMBL" id="KAF9871192.1"/>
    </source>
</evidence>
<dbReference type="InterPro" id="IPR001117">
    <property type="entry name" value="Cu-oxidase_2nd"/>
</dbReference>
<feature type="domain" description="Plastocyanin-like" evidence="6">
    <location>
        <begin position="374"/>
        <end position="493"/>
    </location>
</feature>
<feature type="domain" description="Plastocyanin-like" evidence="5">
    <location>
        <begin position="231"/>
        <end position="321"/>
    </location>
</feature>
<gene>
    <name evidence="8" type="ORF">CkaCkLH20_11361</name>
</gene>
<evidence type="ECO:0000256" key="1">
    <source>
        <dbReference type="ARBA" id="ARBA00010609"/>
    </source>
</evidence>
<evidence type="ECO:0000256" key="2">
    <source>
        <dbReference type="ARBA" id="ARBA00023008"/>
    </source>
</evidence>
<comment type="caution">
    <text evidence="8">The sequence shown here is derived from an EMBL/GenBank/DDBJ whole genome shotgun (WGS) entry which is preliminary data.</text>
</comment>
<feature type="compositionally biased region" description="Low complexity" evidence="3">
    <location>
        <begin position="577"/>
        <end position="595"/>
    </location>
</feature>
<dbReference type="Pfam" id="PF07732">
    <property type="entry name" value="Cu-oxidase_3"/>
    <property type="match status" value="1"/>
</dbReference>
<feature type="compositionally biased region" description="Low complexity" evidence="3">
    <location>
        <begin position="605"/>
        <end position="621"/>
    </location>
</feature>
<keyword evidence="2" id="KW-0186">Copper</keyword>
<evidence type="ECO:0000259" key="6">
    <source>
        <dbReference type="Pfam" id="PF07731"/>
    </source>
</evidence>
<proteinExistence type="inferred from homology"/>
<keyword evidence="9" id="KW-1185">Reference proteome</keyword>
<dbReference type="InterPro" id="IPR008972">
    <property type="entry name" value="Cupredoxin"/>
</dbReference>
<dbReference type="Gene3D" id="2.60.40.420">
    <property type="entry name" value="Cupredoxins - blue copper proteins"/>
    <property type="match status" value="3"/>
</dbReference>
<protein>
    <submittedName>
        <fullName evidence="8">Bilirubin oxidase</fullName>
    </submittedName>
</protein>
<reference evidence="8" key="2">
    <citation type="submission" date="2020-11" db="EMBL/GenBank/DDBJ databases">
        <title>Whole genome sequencing of Colletotrichum sp.</title>
        <authorList>
            <person name="Li H."/>
        </authorList>
    </citation>
    <scope>NUCLEOTIDE SEQUENCE</scope>
    <source>
        <strain evidence="8">CkLH20</strain>
    </source>
</reference>
<dbReference type="SUPFAM" id="SSF49503">
    <property type="entry name" value="Cupredoxins"/>
    <property type="match status" value="3"/>
</dbReference>